<organism evidence="3 4">
    <name type="scientific">Paracoccus salipaludis</name>
    <dbReference type="NCBI Taxonomy" id="2032623"/>
    <lineage>
        <taxon>Bacteria</taxon>
        <taxon>Pseudomonadati</taxon>
        <taxon>Pseudomonadota</taxon>
        <taxon>Alphaproteobacteria</taxon>
        <taxon>Rhodobacterales</taxon>
        <taxon>Paracoccaceae</taxon>
        <taxon>Paracoccus</taxon>
    </lineage>
</organism>
<sequence length="438" mass="48220">MSFRTNLVRARSHIVFVLALVCGAALILYLEGVGSMAGERRDPLRPFETVVPLPVAAGIRPDNPDDEAARIAWTYFRNNTDPTTGLAGSVDGYPSTTMWETASYLVAIISAERLGIIDRAEATERSGKVVDALSRLVLFEDSLPHKAYDIRTLQMVDYANRPTTVGLGWSALDIARLLSALKIVQRHHPELAQPVERLVAGWDLDRVVRDGWLNGANVVDGAVRQNQEGRVGYERYGAKGMMLWGFDATAAMDVRPNLQVVEVEGVPIPVDTRLNRNKTPALTTSEPYVFDGLEYGFDSLTHLFATAVYRAQEMRYRRSGVLTGVSEGHLSVEPYFAYASVWGGGQDWAVLTFSGDRIDSRRTLSTKAAFGWDALFATEYTSELMKAIRPIADPARGWPEGIYEQDGAVNGSMTANTNATVLSAEAFRRFGPLLQAPR</sequence>
<evidence type="ECO:0000259" key="2">
    <source>
        <dbReference type="Pfam" id="PF11329"/>
    </source>
</evidence>
<dbReference type="AlphaFoldDB" id="A0A2A2GNS5"/>
<dbReference type="Proteomes" id="UP000218023">
    <property type="component" value="Unassembled WGS sequence"/>
</dbReference>
<keyword evidence="1" id="KW-1133">Transmembrane helix</keyword>
<proteinExistence type="predicted"/>
<feature type="domain" description="DUF3131" evidence="2">
    <location>
        <begin position="68"/>
        <end position="429"/>
    </location>
</feature>
<gene>
    <name evidence="3" type="ORF">CK240_04295</name>
</gene>
<dbReference type="RefSeq" id="WP_095639084.1">
    <property type="nucleotide sequence ID" value="NZ_NSJZ01000002.1"/>
</dbReference>
<reference evidence="3 4" key="1">
    <citation type="submission" date="2017-09" db="EMBL/GenBank/DDBJ databases">
        <title>Paracoccus alkalisoli sp. nov., isolated from saline alkaline soil.</title>
        <authorList>
            <person name="Dong X."/>
            <person name="Zhang G."/>
        </authorList>
    </citation>
    <scope>NUCLEOTIDE SEQUENCE [LARGE SCALE GENOMIC DNA]</scope>
    <source>
        <strain evidence="3 4">WN007</strain>
    </source>
</reference>
<evidence type="ECO:0000256" key="1">
    <source>
        <dbReference type="SAM" id="Phobius"/>
    </source>
</evidence>
<dbReference type="EMBL" id="NSJZ01000002">
    <property type="protein sequence ID" value="PAU98402.1"/>
    <property type="molecule type" value="Genomic_DNA"/>
</dbReference>
<dbReference type="Gene3D" id="1.50.10.140">
    <property type="match status" value="1"/>
</dbReference>
<protein>
    <recommendedName>
        <fullName evidence="2">DUF3131 domain-containing protein</fullName>
    </recommendedName>
</protein>
<dbReference type="InterPro" id="IPR021478">
    <property type="entry name" value="DUF3131"/>
</dbReference>
<accession>A0A2A2GNS5</accession>
<keyword evidence="4" id="KW-1185">Reference proteome</keyword>
<name>A0A2A2GNS5_9RHOB</name>
<evidence type="ECO:0000313" key="3">
    <source>
        <dbReference type="EMBL" id="PAU98402.1"/>
    </source>
</evidence>
<dbReference type="Pfam" id="PF11329">
    <property type="entry name" value="DUF3131"/>
    <property type="match status" value="1"/>
</dbReference>
<keyword evidence="1" id="KW-0472">Membrane</keyword>
<dbReference type="OrthoDB" id="9147113at2"/>
<feature type="transmembrane region" description="Helical" evidence="1">
    <location>
        <begin position="12"/>
        <end position="30"/>
    </location>
</feature>
<evidence type="ECO:0000313" key="4">
    <source>
        <dbReference type="Proteomes" id="UP000218023"/>
    </source>
</evidence>
<comment type="caution">
    <text evidence="3">The sequence shown here is derived from an EMBL/GenBank/DDBJ whole genome shotgun (WGS) entry which is preliminary data.</text>
</comment>
<keyword evidence="1" id="KW-0812">Transmembrane</keyword>